<comment type="subcellular location">
    <subcellularLocation>
        <location evidence="1">Cytoplasm</location>
    </subcellularLocation>
</comment>
<evidence type="ECO:0000256" key="1">
    <source>
        <dbReference type="ARBA" id="ARBA00004496"/>
    </source>
</evidence>
<dbReference type="GO" id="GO:0005737">
    <property type="term" value="C:cytoplasm"/>
    <property type="evidence" value="ECO:0007669"/>
    <property type="project" value="UniProtKB-SubCell"/>
</dbReference>
<dbReference type="SUPFAM" id="SSF48371">
    <property type="entry name" value="ARM repeat"/>
    <property type="match status" value="1"/>
</dbReference>
<dbReference type="EMBL" id="JAYKXP010000101">
    <property type="protein sequence ID" value="KAK7026725.1"/>
    <property type="molecule type" value="Genomic_DNA"/>
</dbReference>
<evidence type="ECO:0000256" key="2">
    <source>
        <dbReference type="ARBA" id="ARBA00022448"/>
    </source>
</evidence>
<dbReference type="InterPro" id="IPR016024">
    <property type="entry name" value="ARM-type_fold"/>
</dbReference>
<keyword evidence="5" id="KW-0653">Protein transport</keyword>
<protein>
    <submittedName>
        <fullName evidence="6">Uncharacterized protein</fullName>
    </submittedName>
</protein>
<organism evidence="6 7">
    <name type="scientific">Paramarasmius palmivorus</name>
    <dbReference type="NCBI Taxonomy" id="297713"/>
    <lineage>
        <taxon>Eukaryota</taxon>
        <taxon>Fungi</taxon>
        <taxon>Dikarya</taxon>
        <taxon>Basidiomycota</taxon>
        <taxon>Agaricomycotina</taxon>
        <taxon>Agaricomycetes</taxon>
        <taxon>Agaricomycetidae</taxon>
        <taxon>Agaricales</taxon>
        <taxon>Marasmiineae</taxon>
        <taxon>Marasmiaceae</taxon>
        <taxon>Paramarasmius</taxon>
    </lineage>
</organism>
<dbReference type="Gene3D" id="1.25.10.10">
    <property type="entry name" value="Leucine-rich Repeat Variant"/>
    <property type="match status" value="1"/>
</dbReference>
<dbReference type="InterPro" id="IPR011989">
    <property type="entry name" value="ARM-like"/>
</dbReference>
<evidence type="ECO:0000256" key="4">
    <source>
        <dbReference type="ARBA" id="ARBA00022737"/>
    </source>
</evidence>
<evidence type="ECO:0000256" key="5">
    <source>
        <dbReference type="ARBA" id="ARBA00022927"/>
    </source>
</evidence>
<dbReference type="AlphaFoldDB" id="A0AAW0BN27"/>
<keyword evidence="7" id="KW-1185">Reference proteome</keyword>
<dbReference type="PANTHER" id="PTHR10527">
    <property type="entry name" value="IMPORTIN BETA"/>
    <property type="match status" value="1"/>
</dbReference>
<dbReference type="GO" id="GO:0006606">
    <property type="term" value="P:protein import into nucleus"/>
    <property type="evidence" value="ECO:0007669"/>
    <property type="project" value="InterPro"/>
</dbReference>
<sequence length="731" mass="81954">MFDLVSSSMEIHPLLHLTRLKEITTTLSQIAQQDHIEQEPHILAYLATALCERGLQDQVRLLAGELLERHAKLMTAESSFATATYVRNLLLQALRDPKRSIRDIAGQAVVAVFTAVQLHNWRDGFLTIVGILEETVEMQETSLFTLYNLCTKEAMALDEELCHSLLRKLFKFTFNLLPQFRVLAVLTLSCFLGNVSLNVEDFIAHLWALSPDETIAVRQSVCHAFVRLIETFPSKVTPNIVACVVNFATRANRHIKEAVMKFIGCAARLDGLAITLVPMMHEIVPIILDGCEGQDHPASDTTRKAATDSLKALATKFAPQLMSFLRPALQLRLTSQDRKQNETAIIVVGTIARVHLEAVTPDFPILIPHLIDLLSRSDPPVQSSAYWALRPAINWIVKPYAPDARKSMILLPFVDNFLCGLMDTNTCVKEAAISLLGGLQTPANPRRLPSHVTRLLDTVIPAYVEPFDTHTRRRIHTLLSIFAHEVGESSLNERIVPLLSTQLTLVENTRLSSLFRGMSWVLNEPRRDYRISRESENDLLISALEIISEVKSDLDSKENTDMICHKVRAFGGVILGLREDQCAGQFRGTLEDSIDPVVSLLTDEHCPEQLRITLALILGHIGLVFPTIVVPYLPAVAPVWFHSLQIAAMDEFKTFACEGLQRVAALNVGGITNGLYWFCSLLFRTPWENPETQPMLLDLLQKCKTRDEAEWALQVQNLPPHLQVELSLRKL</sequence>
<evidence type="ECO:0000313" key="6">
    <source>
        <dbReference type="EMBL" id="KAK7026725.1"/>
    </source>
</evidence>
<accession>A0AAW0BN27</accession>
<proteinExistence type="predicted"/>
<dbReference type="Proteomes" id="UP001383192">
    <property type="component" value="Unassembled WGS sequence"/>
</dbReference>
<name>A0AAW0BN27_9AGAR</name>
<comment type="caution">
    <text evidence="6">The sequence shown here is derived from an EMBL/GenBank/DDBJ whole genome shotgun (WGS) entry which is preliminary data.</text>
</comment>
<keyword evidence="4" id="KW-0677">Repeat</keyword>
<dbReference type="InterPro" id="IPR040122">
    <property type="entry name" value="Importin_beta"/>
</dbReference>
<keyword evidence="3" id="KW-0963">Cytoplasm</keyword>
<gene>
    <name evidence="6" type="ORF">VNI00_015498</name>
</gene>
<keyword evidence="2" id="KW-0813">Transport</keyword>
<reference evidence="6 7" key="1">
    <citation type="submission" date="2024-01" db="EMBL/GenBank/DDBJ databases">
        <title>A draft genome for a cacao thread blight-causing isolate of Paramarasmius palmivorus.</title>
        <authorList>
            <person name="Baruah I.K."/>
            <person name="Bukari Y."/>
            <person name="Amoako-Attah I."/>
            <person name="Meinhardt L.W."/>
            <person name="Bailey B.A."/>
            <person name="Cohen S.P."/>
        </authorList>
    </citation>
    <scope>NUCLEOTIDE SEQUENCE [LARGE SCALE GENOMIC DNA]</scope>
    <source>
        <strain evidence="6 7">GH-12</strain>
    </source>
</reference>
<evidence type="ECO:0000313" key="7">
    <source>
        <dbReference type="Proteomes" id="UP001383192"/>
    </source>
</evidence>
<evidence type="ECO:0000256" key="3">
    <source>
        <dbReference type="ARBA" id="ARBA00022490"/>
    </source>
</evidence>